<dbReference type="InterPro" id="IPR011195">
    <property type="entry name" value="UCP010256"/>
</dbReference>
<dbReference type="PANTHER" id="PTHR39338:SF6">
    <property type="entry name" value="BLL5662 PROTEIN"/>
    <property type="match status" value="1"/>
</dbReference>
<dbReference type="SUPFAM" id="SSF53300">
    <property type="entry name" value="vWA-like"/>
    <property type="match status" value="1"/>
</dbReference>
<name>A0A2A5WCA0_9GAMM</name>
<sequence>MYQEPIEGRIAENIMYFARLLRSAGLPVGPGKVLDAITAVELVGIGSQQDLYWSLFALFVNRNDQRELFDQAFHIFWRNPHMMERMMGAMLPTVRVEQEDLQEMSRRLSEAMSPADKKAEANDEPKEIEFDATFTFSDKEVLQKKDFEEMSAQEIAAAKLAIKNLRLPIMEVNTRRFQHSETKKKVDMRSSLRAALRAPDTIPLKFKKQKRRHPPLVMLCDVSGSMSQYSRMFLHFMHAITNDRDRVHSFVFGTRLTNVSRHLKHRDADVALDRSSDAVQDWSGGTRIGSCLKQFNTFWSRRVMSQGAVCILITDGLDREEGDGLQKEMDRLSKSSQQLIWLNPLLRYEGFEPKAKGIKTMLPYVDEFRSSHNLSSLIDLAEVLSKPVIERNFLLSA</sequence>
<dbReference type="Proteomes" id="UP000219329">
    <property type="component" value="Unassembled WGS sequence"/>
</dbReference>
<dbReference type="PIRSF" id="PIRSF010256">
    <property type="entry name" value="CoxE_vWa"/>
    <property type="match status" value="1"/>
</dbReference>
<dbReference type="Pfam" id="PF05762">
    <property type="entry name" value="VWA_CoxE"/>
    <property type="match status" value="1"/>
</dbReference>
<dbReference type="CDD" id="cd00198">
    <property type="entry name" value="vWFA"/>
    <property type="match status" value="1"/>
</dbReference>
<dbReference type="InterPro" id="IPR036465">
    <property type="entry name" value="vWFA_dom_sf"/>
</dbReference>
<dbReference type="AlphaFoldDB" id="A0A2A5WCA0"/>
<evidence type="ECO:0000313" key="1">
    <source>
        <dbReference type="EMBL" id="PDH33943.1"/>
    </source>
</evidence>
<comment type="caution">
    <text evidence="1">The sequence shown here is derived from an EMBL/GenBank/DDBJ whole genome shotgun (WGS) entry which is preliminary data.</text>
</comment>
<dbReference type="PANTHER" id="PTHR39338">
    <property type="entry name" value="BLL5662 PROTEIN-RELATED"/>
    <property type="match status" value="1"/>
</dbReference>
<evidence type="ECO:0000313" key="2">
    <source>
        <dbReference type="Proteomes" id="UP000219329"/>
    </source>
</evidence>
<dbReference type="EMBL" id="NTJZ01000005">
    <property type="protein sequence ID" value="PDH33943.1"/>
    <property type="molecule type" value="Genomic_DNA"/>
</dbReference>
<dbReference type="Gene3D" id="3.40.50.410">
    <property type="entry name" value="von Willebrand factor, type A domain"/>
    <property type="match status" value="1"/>
</dbReference>
<organism evidence="1 2">
    <name type="scientific">OM182 bacterium MED-G28</name>
    <dbReference type="NCBI Taxonomy" id="1986256"/>
    <lineage>
        <taxon>Bacteria</taxon>
        <taxon>Pseudomonadati</taxon>
        <taxon>Pseudomonadota</taxon>
        <taxon>Gammaproteobacteria</taxon>
        <taxon>OMG group</taxon>
        <taxon>OM182 clade</taxon>
    </lineage>
</organism>
<proteinExistence type="predicted"/>
<gene>
    <name evidence="1" type="ORF">CNF02_06185</name>
</gene>
<protein>
    <submittedName>
        <fullName evidence="1">VWA domain-containing protein</fullName>
    </submittedName>
</protein>
<reference evidence="1 2" key="1">
    <citation type="submission" date="2017-08" db="EMBL/GenBank/DDBJ databases">
        <title>Fine stratification of microbial communities through a metagenomic profile of the photic zone.</title>
        <authorList>
            <person name="Haro-Moreno J.M."/>
            <person name="Lopez-Perez M."/>
            <person name="De La Torre J."/>
            <person name="Picazo A."/>
            <person name="Camacho A."/>
            <person name="Rodriguez-Valera F."/>
        </authorList>
    </citation>
    <scope>NUCLEOTIDE SEQUENCE [LARGE SCALE GENOMIC DNA]</scope>
    <source>
        <strain evidence="1">MED-G28</strain>
    </source>
</reference>
<dbReference type="InterPro" id="IPR008912">
    <property type="entry name" value="Uncharacterised_CoxE"/>
</dbReference>
<accession>A0A2A5WCA0</accession>